<dbReference type="Proteomes" id="UP000054874">
    <property type="component" value="Unassembled WGS sequence"/>
</dbReference>
<accession>A0A0V8QHU1</accession>
<sequence>MHEIFTKDAEDKEQAVGTVGNDEVRKESMCSTTAVTDTAKNGDLMPDTFSTLEVNETALVIAVNLEFSRGITDRTCLKFRSYKGHELLKQRF</sequence>
<proteinExistence type="predicted"/>
<evidence type="ECO:0000313" key="2">
    <source>
        <dbReference type="EMBL" id="KSV59978.1"/>
    </source>
</evidence>
<organism evidence="2 3">
    <name type="scientific">Acetivibrio ethanolgignens</name>
    <dbReference type="NCBI Taxonomy" id="290052"/>
    <lineage>
        <taxon>Bacteria</taxon>
        <taxon>Bacillati</taxon>
        <taxon>Bacillota</taxon>
        <taxon>Clostridia</taxon>
        <taxon>Eubacteriales</taxon>
        <taxon>Oscillospiraceae</taxon>
        <taxon>Acetivibrio</taxon>
    </lineage>
</organism>
<evidence type="ECO:0000313" key="3">
    <source>
        <dbReference type="Proteomes" id="UP000054874"/>
    </source>
</evidence>
<feature type="region of interest" description="Disordered" evidence="1">
    <location>
        <begin position="1"/>
        <end position="23"/>
    </location>
</feature>
<gene>
    <name evidence="2" type="ORF">ASU35_17700</name>
</gene>
<reference evidence="2 3" key="1">
    <citation type="submission" date="2015-11" db="EMBL/GenBank/DDBJ databases">
        <title>Butyribacter intestini gen. nov., sp. nov., a butyric acid-producing bacterium of the family Lachnospiraceae isolated from the human faeces.</title>
        <authorList>
            <person name="Zou Y."/>
            <person name="Xue W."/>
            <person name="Luo G."/>
            <person name="Lv M."/>
        </authorList>
    </citation>
    <scope>NUCLEOTIDE SEQUENCE [LARGE SCALE GENOMIC DNA]</scope>
    <source>
        <strain evidence="2 3">ACET-33324</strain>
    </source>
</reference>
<dbReference type="EMBL" id="LNAM01000066">
    <property type="protein sequence ID" value="KSV59978.1"/>
    <property type="molecule type" value="Genomic_DNA"/>
</dbReference>
<evidence type="ECO:0000256" key="1">
    <source>
        <dbReference type="SAM" id="MobiDB-lite"/>
    </source>
</evidence>
<feature type="compositionally biased region" description="Basic and acidic residues" evidence="1">
    <location>
        <begin position="1"/>
        <end position="14"/>
    </location>
</feature>
<protein>
    <submittedName>
        <fullName evidence="2">Uncharacterized protein</fullName>
    </submittedName>
</protein>
<keyword evidence="3" id="KW-1185">Reference proteome</keyword>
<dbReference type="AlphaFoldDB" id="A0A0V8QHU1"/>
<comment type="caution">
    <text evidence="2">The sequence shown here is derived from an EMBL/GenBank/DDBJ whole genome shotgun (WGS) entry which is preliminary data.</text>
</comment>
<name>A0A0V8QHU1_9FIRM</name>